<dbReference type="Proteomes" id="UP000594034">
    <property type="component" value="Chromosome"/>
</dbReference>
<name>A0A5J6WW32_9GAMM</name>
<dbReference type="AlphaFoldDB" id="A0A5J6WW32"/>
<gene>
    <name evidence="2" type="ORF">FE240_12145</name>
</gene>
<evidence type="ECO:0000313" key="3">
    <source>
        <dbReference type="Proteomes" id="UP000594034"/>
    </source>
</evidence>
<protein>
    <submittedName>
        <fullName evidence="2">DUF465 domain-containing protein</fullName>
    </submittedName>
</protein>
<dbReference type="InterPro" id="IPR007420">
    <property type="entry name" value="DUF465"/>
</dbReference>
<sequence>MFPEYRDLITQLKTTDAHFQRKFNLHNQLDDEIKQLEKEYADNDQVRELKKKKLKLKEDLYEILKTHSKRDTSLQ</sequence>
<dbReference type="Gene3D" id="6.10.280.50">
    <property type="match status" value="1"/>
</dbReference>
<evidence type="ECO:0000313" key="2">
    <source>
        <dbReference type="EMBL" id="QFI55369.1"/>
    </source>
</evidence>
<reference evidence="2 3" key="1">
    <citation type="submission" date="2019-05" db="EMBL/GenBank/DDBJ databases">
        <title>OXA-830, a novel chromosomally encoded expanded-spectrum class D beta-lactamase in Aeromonas simiae.</title>
        <authorList>
            <person name="Zhou W."/>
            <person name="Chen Q."/>
        </authorList>
    </citation>
    <scope>NUCLEOTIDE SEQUENCE [LARGE SCALE GENOMIC DNA]</scope>
    <source>
        <strain evidence="2 3">A6</strain>
    </source>
</reference>
<proteinExistence type="predicted"/>
<dbReference type="RefSeq" id="WP_193001244.1">
    <property type="nucleotide sequence ID" value="NZ_CP040449.1"/>
</dbReference>
<dbReference type="EMBL" id="CP040449">
    <property type="protein sequence ID" value="QFI55369.1"/>
    <property type="molecule type" value="Genomic_DNA"/>
</dbReference>
<dbReference type="KEGG" id="asim:FE240_12145"/>
<feature type="coiled-coil region" evidence="1">
    <location>
        <begin position="19"/>
        <end position="46"/>
    </location>
</feature>
<accession>A0A5J6WW32</accession>
<organism evidence="2 3">
    <name type="scientific">Aeromonas simiae</name>
    <dbReference type="NCBI Taxonomy" id="218936"/>
    <lineage>
        <taxon>Bacteria</taxon>
        <taxon>Pseudomonadati</taxon>
        <taxon>Pseudomonadota</taxon>
        <taxon>Gammaproteobacteria</taxon>
        <taxon>Aeromonadales</taxon>
        <taxon>Aeromonadaceae</taxon>
        <taxon>Aeromonas</taxon>
    </lineage>
</organism>
<evidence type="ECO:0000256" key="1">
    <source>
        <dbReference type="SAM" id="Coils"/>
    </source>
</evidence>
<keyword evidence="3" id="KW-1185">Reference proteome</keyword>
<dbReference type="Pfam" id="PF04325">
    <property type="entry name" value="DUF465"/>
    <property type="match status" value="1"/>
</dbReference>
<dbReference type="InterPro" id="IPR038444">
    <property type="entry name" value="DUF465_sf"/>
</dbReference>
<keyword evidence="1" id="KW-0175">Coiled coil</keyword>